<keyword evidence="6 7" id="KW-0408">Iron</keyword>
<dbReference type="Gene3D" id="1.10.630.10">
    <property type="entry name" value="Cytochrome P450"/>
    <property type="match status" value="1"/>
</dbReference>
<gene>
    <name evidence="8" type="ORF">ACJRO7_022977</name>
</gene>
<evidence type="ECO:0000256" key="6">
    <source>
        <dbReference type="ARBA" id="ARBA00023004"/>
    </source>
</evidence>
<evidence type="ECO:0000256" key="3">
    <source>
        <dbReference type="ARBA" id="ARBA00022692"/>
    </source>
</evidence>
<dbReference type="InterPro" id="IPR017972">
    <property type="entry name" value="Cyt_P450_CS"/>
</dbReference>
<dbReference type="InterPro" id="IPR001128">
    <property type="entry name" value="Cyt_P450"/>
</dbReference>
<dbReference type="GO" id="GO:0046872">
    <property type="term" value="F:metal ion binding"/>
    <property type="evidence" value="ECO:0007669"/>
    <property type="project" value="UniProtKB-KW"/>
</dbReference>
<dbReference type="PANTHER" id="PTHR24286:SF190">
    <property type="entry name" value="CYTOCHROME P450"/>
    <property type="match status" value="1"/>
</dbReference>
<dbReference type="PANTHER" id="PTHR24286">
    <property type="entry name" value="CYTOCHROME P450 26"/>
    <property type="match status" value="1"/>
</dbReference>
<keyword evidence="9" id="KW-1185">Reference proteome</keyword>
<keyword evidence="4 7" id="KW-0479">Metal-binding</keyword>
<dbReference type="SUPFAM" id="SSF48264">
    <property type="entry name" value="Cytochrome P450"/>
    <property type="match status" value="1"/>
</dbReference>
<dbReference type="GO" id="GO:0004497">
    <property type="term" value="F:monooxygenase activity"/>
    <property type="evidence" value="ECO:0007669"/>
    <property type="project" value="UniProtKB-KW"/>
</dbReference>
<dbReference type="Proteomes" id="UP001634007">
    <property type="component" value="Unassembled WGS sequence"/>
</dbReference>
<dbReference type="Pfam" id="PF00067">
    <property type="entry name" value="p450"/>
    <property type="match status" value="1"/>
</dbReference>
<keyword evidence="7" id="KW-0503">Monooxygenase</keyword>
<evidence type="ECO:0000313" key="8">
    <source>
        <dbReference type="EMBL" id="KAL3733540.1"/>
    </source>
</evidence>
<comment type="caution">
    <text evidence="8">The sequence shown here is derived from an EMBL/GenBank/DDBJ whole genome shotgun (WGS) entry which is preliminary data.</text>
</comment>
<dbReference type="PRINTS" id="PR00359">
    <property type="entry name" value="BP450"/>
</dbReference>
<evidence type="ECO:0000256" key="4">
    <source>
        <dbReference type="ARBA" id="ARBA00022723"/>
    </source>
</evidence>
<sequence length="326" mass="37774">MLANNGQDHRHVRESIMSFLRPELVRKHIQLHWQGTEKVAASPLMKILTFNIICSFLFGMEEGAEREKFLENFQEMVEEMWFILVNLPFTCYNWSLYASSRVQDMLKELVQEKKVKLAQHAATPHQDLIMCVLSKHNEENEQVVTDKEILHITLVMFTRHDTSSVLITSVLRLLYKNPTIYKAVPQEEIAKSKTSGESLTWADLARMKMVLPVFGGFRLALRDIDYCGYLNPKGWQVFWASNMTHMDERIFPEPSKFDPARFKNQKSAQPYGFILFGGGPHVCPGSEFARIETLVPIHYLLTKYYRDPLPVPSQGLLLWIVPKIQE</sequence>
<dbReference type="PROSITE" id="PS00086">
    <property type="entry name" value="CYTOCHROME_P450"/>
    <property type="match status" value="1"/>
</dbReference>
<accession>A0ABD3K0V0</accession>
<keyword evidence="3" id="KW-0812">Transmembrane</keyword>
<dbReference type="InterPro" id="IPR036396">
    <property type="entry name" value="Cyt_P450_sf"/>
</dbReference>
<evidence type="ECO:0000256" key="5">
    <source>
        <dbReference type="ARBA" id="ARBA00022989"/>
    </source>
</evidence>
<keyword evidence="7" id="KW-0349">Heme</keyword>
<reference evidence="8 9" key="1">
    <citation type="submission" date="2024-11" db="EMBL/GenBank/DDBJ databases">
        <title>Chromosome-level genome assembly of Eucalyptus globulus Labill. provides insights into its genome evolution.</title>
        <authorList>
            <person name="Li X."/>
        </authorList>
    </citation>
    <scope>NUCLEOTIDE SEQUENCE [LARGE SCALE GENOMIC DNA]</scope>
    <source>
        <strain evidence="8">CL2024</strain>
        <tissue evidence="8">Fresh tender leaves</tissue>
    </source>
</reference>
<keyword evidence="7" id="KW-0560">Oxidoreductase</keyword>
<name>A0ABD3K0V0_EUCGL</name>
<evidence type="ECO:0000256" key="2">
    <source>
        <dbReference type="ARBA" id="ARBA00010617"/>
    </source>
</evidence>
<dbReference type="GO" id="GO:0016020">
    <property type="term" value="C:membrane"/>
    <property type="evidence" value="ECO:0007669"/>
    <property type="project" value="UniProtKB-SubCell"/>
</dbReference>
<proteinExistence type="inferred from homology"/>
<evidence type="ECO:0000256" key="7">
    <source>
        <dbReference type="RuleBase" id="RU000461"/>
    </source>
</evidence>
<dbReference type="InterPro" id="IPR002397">
    <property type="entry name" value="Cyt_P450_B"/>
</dbReference>
<evidence type="ECO:0008006" key="10">
    <source>
        <dbReference type="Google" id="ProtNLM"/>
    </source>
</evidence>
<keyword evidence="5" id="KW-1133">Transmembrane helix</keyword>
<dbReference type="AlphaFoldDB" id="A0ABD3K0V0"/>
<protein>
    <recommendedName>
        <fullName evidence="10">Cytochrome P450</fullName>
    </recommendedName>
</protein>
<organism evidence="8 9">
    <name type="scientific">Eucalyptus globulus</name>
    <name type="common">Tasmanian blue gum</name>
    <dbReference type="NCBI Taxonomy" id="34317"/>
    <lineage>
        <taxon>Eukaryota</taxon>
        <taxon>Viridiplantae</taxon>
        <taxon>Streptophyta</taxon>
        <taxon>Embryophyta</taxon>
        <taxon>Tracheophyta</taxon>
        <taxon>Spermatophyta</taxon>
        <taxon>Magnoliopsida</taxon>
        <taxon>eudicotyledons</taxon>
        <taxon>Gunneridae</taxon>
        <taxon>Pentapetalae</taxon>
        <taxon>rosids</taxon>
        <taxon>malvids</taxon>
        <taxon>Myrtales</taxon>
        <taxon>Myrtaceae</taxon>
        <taxon>Myrtoideae</taxon>
        <taxon>Eucalypteae</taxon>
        <taxon>Eucalyptus</taxon>
    </lineage>
</organism>
<evidence type="ECO:0000256" key="1">
    <source>
        <dbReference type="ARBA" id="ARBA00004167"/>
    </source>
</evidence>
<keyword evidence="5" id="KW-0472">Membrane</keyword>
<evidence type="ECO:0000313" key="9">
    <source>
        <dbReference type="Proteomes" id="UP001634007"/>
    </source>
</evidence>
<comment type="subcellular location">
    <subcellularLocation>
        <location evidence="1">Membrane</location>
        <topology evidence="1">Single-pass membrane protein</topology>
    </subcellularLocation>
</comment>
<comment type="similarity">
    <text evidence="2 7">Belongs to the cytochrome P450 family.</text>
</comment>
<dbReference type="EMBL" id="JBJKBG010000006">
    <property type="protein sequence ID" value="KAL3733540.1"/>
    <property type="molecule type" value="Genomic_DNA"/>
</dbReference>